<name>A0AAD7E652_9AGAR</name>
<feature type="region of interest" description="Disordered" evidence="2">
    <location>
        <begin position="199"/>
        <end position="247"/>
    </location>
</feature>
<proteinExistence type="inferred from homology"/>
<evidence type="ECO:0000259" key="3">
    <source>
        <dbReference type="Pfam" id="PF07814"/>
    </source>
</evidence>
<evidence type="ECO:0000313" key="4">
    <source>
        <dbReference type="EMBL" id="KAJ7230673.1"/>
    </source>
</evidence>
<feature type="compositionally biased region" description="Polar residues" evidence="2">
    <location>
        <begin position="1"/>
        <end position="14"/>
    </location>
</feature>
<evidence type="ECO:0000313" key="5">
    <source>
        <dbReference type="Proteomes" id="UP001219525"/>
    </source>
</evidence>
<dbReference type="InterPro" id="IPR039874">
    <property type="entry name" value="WAPL"/>
</dbReference>
<feature type="region of interest" description="Disordered" evidence="2">
    <location>
        <begin position="1"/>
        <end position="140"/>
    </location>
</feature>
<dbReference type="Pfam" id="PF07814">
    <property type="entry name" value="WAPL"/>
    <property type="match status" value="1"/>
</dbReference>
<feature type="domain" description="Wings apart-like protein C-terminal" evidence="3">
    <location>
        <begin position="249"/>
        <end position="576"/>
    </location>
</feature>
<dbReference type="PANTHER" id="PTHR22100">
    <property type="entry name" value="WINGS APART-LIKE PROTEIN HOMOLOG"/>
    <property type="match status" value="1"/>
</dbReference>
<keyword evidence="5" id="KW-1185">Reference proteome</keyword>
<dbReference type="PANTHER" id="PTHR22100:SF13">
    <property type="entry name" value="WINGS APART-LIKE PROTEIN HOMOLOG"/>
    <property type="match status" value="1"/>
</dbReference>
<gene>
    <name evidence="4" type="ORF">GGX14DRAFT_411745</name>
</gene>
<feature type="compositionally biased region" description="Basic and acidic residues" evidence="2">
    <location>
        <begin position="595"/>
        <end position="612"/>
    </location>
</feature>
<comment type="similarity">
    <text evidence="1">Belongs to the WAPL family.</text>
</comment>
<protein>
    <recommendedName>
        <fullName evidence="3">Wings apart-like protein C-terminal domain-containing protein</fullName>
    </recommendedName>
</protein>
<dbReference type="Proteomes" id="UP001219525">
    <property type="component" value="Unassembled WGS sequence"/>
</dbReference>
<feature type="compositionally biased region" description="Low complexity" evidence="2">
    <location>
        <begin position="94"/>
        <end position="119"/>
    </location>
</feature>
<dbReference type="InterPro" id="IPR022771">
    <property type="entry name" value="WAPL_C"/>
</dbReference>
<feature type="compositionally biased region" description="Basic and acidic residues" evidence="2">
    <location>
        <begin position="18"/>
        <end position="30"/>
    </location>
</feature>
<evidence type="ECO:0000256" key="2">
    <source>
        <dbReference type="SAM" id="MobiDB-lite"/>
    </source>
</evidence>
<dbReference type="AlphaFoldDB" id="A0AAD7E652"/>
<feature type="region of interest" description="Disordered" evidence="2">
    <location>
        <begin position="595"/>
        <end position="644"/>
    </location>
</feature>
<dbReference type="InterPro" id="IPR011989">
    <property type="entry name" value="ARM-like"/>
</dbReference>
<organism evidence="4 5">
    <name type="scientific">Mycena pura</name>
    <dbReference type="NCBI Taxonomy" id="153505"/>
    <lineage>
        <taxon>Eukaryota</taxon>
        <taxon>Fungi</taxon>
        <taxon>Dikarya</taxon>
        <taxon>Basidiomycota</taxon>
        <taxon>Agaricomycotina</taxon>
        <taxon>Agaricomycetes</taxon>
        <taxon>Agaricomycetidae</taxon>
        <taxon>Agaricales</taxon>
        <taxon>Marasmiineae</taxon>
        <taxon>Mycenaceae</taxon>
        <taxon>Mycena</taxon>
    </lineage>
</organism>
<feature type="compositionally biased region" description="Acidic residues" evidence="2">
    <location>
        <begin position="37"/>
        <end position="49"/>
    </location>
</feature>
<feature type="compositionally biased region" description="Polar residues" evidence="2">
    <location>
        <begin position="212"/>
        <end position="224"/>
    </location>
</feature>
<feature type="compositionally biased region" description="Low complexity" evidence="2">
    <location>
        <begin position="71"/>
        <end position="81"/>
    </location>
</feature>
<reference evidence="4" key="1">
    <citation type="submission" date="2023-03" db="EMBL/GenBank/DDBJ databases">
        <title>Massive genome expansion in bonnet fungi (Mycena s.s.) driven by repeated elements and novel gene families across ecological guilds.</title>
        <authorList>
            <consortium name="Lawrence Berkeley National Laboratory"/>
            <person name="Harder C.B."/>
            <person name="Miyauchi S."/>
            <person name="Viragh M."/>
            <person name="Kuo A."/>
            <person name="Thoen E."/>
            <person name="Andreopoulos B."/>
            <person name="Lu D."/>
            <person name="Skrede I."/>
            <person name="Drula E."/>
            <person name="Henrissat B."/>
            <person name="Morin E."/>
            <person name="Kohler A."/>
            <person name="Barry K."/>
            <person name="LaButti K."/>
            <person name="Morin E."/>
            <person name="Salamov A."/>
            <person name="Lipzen A."/>
            <person name="Mereny Z."/>
            <person name="Hegedus B."/>
            <person name="Baldrian P."/>
            <person name="Stursova M."/>
            <person name="Weitz H."/>
            <person name="Taylor A."/>
            <person name="Grigoriev I.V."/>
            <person name="Nagy L.G."/>
            <person name="Martin F."/>
            <person name="Kauserud H."/>
        </authorList>
    </citation>
    <scope>NUCLEOTIDE SEQUENCE</scope>
    <source>
        <strain evidence="4">9144</strain>
    </source>
</reference>
<accession>A0AAD7E652</accession>
<feature type="compositionally biased region" description="Basic and acidic residues" evidence="2">
    <location>
        <begin position="619"/>
        <end position="632"/>
    </location>
</feature>
<evidence type="ECO:0000256" key="1">
    <source>
        <dbReference type="ARBA" id="ARBA00006854"/>
    </source>
</evidence>
<dbReference type="EMBL" id="JARJCW010000001">
    <property type="protein sequence ID" value="KAJ7230673.1"/>
    <property type="molecule type" value="Genomic_DNA"/>
</dbReference>
<comment type="caution">
    <text evidence="4">The sequence shown here is derived from an EMBL/GenBank/DDBJ whole genome shotgun (WGS) entry which is preliminary data.</text>
</comment>
<dbReference type="Gene3D" id="1.25.10.10">
    <property type="entry name" value="Leucine-rich Repeat Variant"/>
    <property type="match status" value="1"/>
</dbReference>
<sequence length="826" mass="90189">MPSTSLNSRTYSRSSVKRKSEGVKKSSPEAKRRRFDSEDEGDVSTDVETDQAAAQHHLPPRDLSQIFEVVNTSSNPSTSPTKLAKRMLSRSRTESSIASGSGTGSSYSSISSVITRTTSLPTAQEGRGLPAKPQSPEAKQCPIPRVKISGRTYAGASRSFLVPIPVNSGSLEQLQEELDDEFASRESYTSLRTRWGVDESEDDPYVYGSPARSGSNFSTPNASPSKGGKGKGKSIPEPVPLPNGMMNPLKSITELRNRGESRRFLDEVGYLWEGLDKSVGLKLRRASALEINVKLCEPDFARKAKTADFIGQTWDLLREGGAGKGEDKILDILLAFFCALVSRDSSSISDLAQRSSAFSSTLFSLLANFSPTTDPLACVSDATQLRKLGISKKDQSLLSSIHAAINSSLFPHSTGLSTALLLSHTLATLPSAFLDPSRPNIRALLTTLRSHVWPLMASPLSTFIATSHNDPRIAFTHVHNVLSLFDSYLLGGWSSQAEADLAVTQQELEDARDAWFADGLLAFGIYTEVINSRRTIATSRQDKDKTRSCALVTLRLLVGLTHSDKNWCAKLTKHDRCFGFILRTVLRGHSERLEKVNARPKSEGNIKREEPTIHPAGSHNEKESGNVKRENDEVSGDCSTNGDDERTDQALDTLCLALGLLTNLIQVDDGAKSTLRETYVSSHCAPSKCFETCGCAKRTTALEALVNVYKQLLSTTPSPDVKSEPSPEPTDPVALIAAGETRLLLSHLSLLFGLLMIDNTENQRVIIDLLPFPTLSSQYKGDSGKVNMLIGHAREFAYIYFEGDDGAEEGENVRNVLRFLEALREM</sequence>